<evidence type="ECO:0000256" key="7">
    <source>
        <dbReference type="RuleBase" id="RU363032"/>
    </source>
</evidence>
<evidence type="ECO:0000313" key="9">
    <source>
        <dbReference type="EMBL" id="MFD0958034.1"/>
    </source>
</evidence>
<evidence type="ECO:0000256" key="2">
    <source>
        <dbReference type="ARBA" id="ARBA00022448"/>
    </source>
</evidence>
<evidence type="ECO:0000256" key="1">
    <source>
        <dbReference type="ARBA" id="ARBA00004651"/>
    </source>
</evidence>
<evidence type="ECO:0000256" key="4">
    <source>
        <dbReference type="ARBA" id="ARBA00022692"/>
    </source>
</evidence>
<dbReference type="InterPro" id="IPR050809">
    <property type="entry name" value="UgpAE/MalFG_permease"/>
</dbReference>
<dbReference type="PANTHER" id="PTHR43227:SF11">
    <property type="entry name" value="BLL4140 PROTEIN"/>
    <property type="match status" value="1"/>
</dbReference>
<sequence length="317" mass="35802">MQTNLSTSVRPGRRTDTLSKFKKRILKNWHLYLFILPTLTYFIVFHYTPIYGVQIAFKNFNPAMGILGSPWAGLMHFERFFNSPMFEQIIFNTLLLSLYELALFPIPILFALSLNELSNGFFKKSVQMITYAPHFISVVVTVGMIVALLHPSTGIVNRLIELLGGERVHFLTEPGWFKSVFVLSGTWQQLGWNSIIYIAALSSINPELHEAATIDGATRLQRVFYINIPGIAPTIIILFILSIGSFMTIGFEKVYLLQNQLNQESSEVIQTYVYKSGLLQAQYSFSAAVGLFNSLINLTLLITVNTIAKRISGTSLW</sequence>
<feature type="transmembrane region" description="Helical" evidence="7">
    <location>
        <begin position="89"/>
        <end position="111"/>
    </location>
</feature>
<dbReference type="Gene3D" id="1.10.3720.10">
    <property type="entry name" value="MetI-like"/>
    <property type="match status" value="1"/>
</dbReference>
<proteinExistence type="inferred from homology"/>
<dbReference type="RefSeq" id="WP_377561659.1">
    <property type="nucleotide sequence ID" value="NZ_JBHTJZ010000004.1"/>
</dbReference>
<reference evidence="10" key="1">
    <citation type="journal article" date="2019" name="Int. J. Syst. Evol. Microbiol.">
        <title>The Global Catalogue of Microorganisms (GCM) 10K type strain sequencing project: providing services to taxonomists for standard genome sequencing and annotation.</title>
        <authorList>
            <consortium name="The Broad Institute Genomics Platform"/>
            <consortium name="The Broad Institute Genome Sequencing Center for Infectious Disease"/>
            <person name="Wu L."/>
            <person name="Ma J."/>
        </authorList>
    </citation>
    <scope>NUCLEOTIDE SEQUENCE [LARGE SCALE GENOMIC DNA]</scope>
    <source>
        <strain evidence="10">CCUG 59129</strain>
    </source>
</reference>
<feature type="transmembrane region" description="Helical" evidence="7">
    <location>
        <begin position="131"/>
        <end position="149"/>
    </location>
</feature>
<gene>
    <name evidence="9" type="ORF">ACFQ2I_01385</name>
</gene>
<name>A0ABW3HKL4_9BACL</name>
<keyword evidence="4 7" id="KW-0812">Transmembrane</keyword>
<keyword evidence="3" id="KW-1003">Cell membrane</keyword>
<evidence type="ECO:0000256" key="3">
    <source>
        <dbReference type="ARBA" id="ARBA00022475"/>
    </source>
</evidence>
<comment type="caution">
    <text evidence="9">The sequence shown here is derived from an EMBL/GenBank/DDBJ whole genome shotgun (WGS) entry which is preliminary data.</text>
</comment>
<evidence type="ECO:0000256" key="5">
    <source>
        <dbReference type="ARBA" id="ARBA00022989"/>
    </source>
</evidence>
<evidence type="ECO:0000313" key="10">
    <source>
        <dbReference type="Proteomes" id="UP001596989"/>
    </source>
</evidence>
<comment type="similarity">
    <text evidence="7">Belongs to the binding-protein-dependent transport system permease family.</text>
</comment>
<dbReference type="CDD" id="cd06261">
    <property type="entry name" value="TM_PBP2"/>
    <property type="match status" value="1"/>
</dbReference>
<organism evidence="9 10">
    <name type="scientific">Paenibacillus chungangensis</name>
    <dbReference type="NCBI Taxonomy" id="696535"/>
    <lineage>
        <taxon>Bacteria</taxon>
        <taxon>Bacillati</taxon>
        <taxon>Bacillota</taxon>
        <taxon>Bacilli</taxon>
        <taxon>Bacillales</taxon>
        <taxon>Paenibacillaceae</taxon>
        <taxon>Paenibacillus</taxon>
    </lineage>
</organism>
<evidence type="ECO:0000259" key="8">
    <source>
        <dbReference type="PROSITE" id="PS50928"/>
    </source>
</evidence>
<dbReference type="PROSITE" id="PS50928">
    <property type="entry name" value="ABC_TM1"/>
    <property type="match status" value="1"/>
</dbReference>
<dbReference type="Proteomes" id="UP001596989">
    <property type="component" value="Unassembled WGS sequence"/>
</dbReference>
<feature type="transmembrane region" description="Helical" evidence="7">
    <location>
        <begin position="29"/>
        <end position="48"/>
    </location>
</feature>
<accession>A0ABW3HKL4</accession>
<feature type="transmembrane region" description="Helical" evidence="7">
    <location>
        <begin position="224"/>
        <end position="251"/>
    </location>
</feature>
<evidence type="ECO:0000256" key="6">
    <source>
        <dbReference type="ARBA" id="ARBA00023136"/>
    </source>
</evidence>
<keyword evidence="6 7" id="KW-0472">Membrane</keyword>
<dbReference type="PANTHER" id="PTHR43227">
    <property type="entry name" value="BLL4140 PROTEIN"/>
    <property type="match status" value="1"/>
</dbReference>
<keyword evidence="2 7" id="KW-0813">Transport</keyword>
<protein>
    <submittedName>
        <fullName evidence="9">ABC transporter permease</fullName>
    </submittedName>
</protein>
<dbReference type="Pfam" id="PF00528">
    <property type="entry name" value="BPD_transp_1"/>
    <property type="match status" value="1"/>
</dbReference>
<feature type="transmembrane region" description="Helical" evidence="7">
    <location>
        <begin position="283"/>
        <end position="308"/>
    </location>
</feature>
<keyword evidence="5 7" id="KW-1133">Transmembrane helix</keyword>
<dbReference type="SUPFAM" id="SSF161098">
    <property type="entry name" value="MetI-like"/>
    <property type="match status" value="1"/>
</dbReference>
<dbReference type="InterPro" id="IPR000515">
    <property type="entry name" value="MetI-like"/>
</dbReference>
<dbReference type="EMBL" id="JBHTJZ010000004">
    <property type="protein sequence ID" value="MFD0958034.1"/>
    <property type="molecule type" value="Genomic_DNA"/>
</dbReference>
<dbReference type="InterPro" id="IPR035906">
    <property type="entry name" value="MetI-like_sf"/>
</dbReference>
<feature type="domain" description="ABC transmembrane type-1" evidence="8">
    <location>
        <begin position="89"/>
        <end position="304"/>
    </location>
</feature>
<keyword evidence="10" id="KW-1185">Reference proteome</keyword>
<feature type="transmembrane region" description="Helical" evidence="7">
    <location>
        <begin position="60"/>
        <end position="77"/>
    </location>
</feature>
<comment type="subcellular location">
    <subcellularLocation>
        <location evidence="1 7">Cell membrane</location>
        <topology evidence="1 7">Multi-pass membrane protein</topology>
    </subcellularLocation>
</comment>